<dbReference type="InterPro" id="IPR008334">
    <property type="entry name" value="5'-Nucleotdase_C"/>
</dbReference>
<dbReference type="Proteomes" id="UP000036834">
    <property type="component" value="Unassembled WGS sequence"/>
</dbReference>
<proteinExistence type="inferred from homology"/>
<evidence type="ECO:0000259" key="12">
    <source>
        <dbReference type="Pfam" id="PF00149"/>
    </source>
</evidence>
<evidence type="ECO:0000313" key="15">
    <source>
        <dbReference type="EMBL" id="KNB71521.1"/>
    </source>
</evidence>
<dbReference type="OrthoDB" id="9775118at2"/>
<evidence type="ECO:0000256" key="7">
    <source>
        <dbReference type="ARBA" id="ARBA00022729"/>
    </source>
</evidence>
<organism evidence="15 16">
    <name type="scientific">Brevibacillus reuszeri</name>
    <dbReference type="NCBI Taxonomy" id="54915"/>
    <lineage>
        <taxon>Bacteria</taxon>
        <taxon>Bacillati</taxon>
        <taxon>Bacillota</taxon>
        <taxon>Bacilli</taxon>
        <taxon>Bacillales</taxon>
        <taxon>Paenibacillaceae</taxon>
        <taxon>Brevibacillus</taxon>
    </lineage>
</organism>
<dbReference type="GO" id="GO:0008663">
    <property type="term" value="F:2',3'-cyclic-nucleotide 2'-phosphodiesterase activity"/>
    <property type="evidence" value="ECO:0007669"/>
    <property type="project" value="UniProtKB-EC"/>
</dbReference>
<evidence type="ECO:0000256" key="3">
    <source>
        <dbReference type="ARBA" id="ARBA00001968"/>
    </source>
</evidence>
<dbReference type="EMBL" id="LGIQ01000009">
    <property type="protein sequence ID" value="KNB71521.1"/>
    <property type="molecule type" value="Genomic_DNA"/>
</dbReference>
<evidence type="ECO:0000256" key="2">
    <source>
        <dbReference type="ARBA" id="ARBA00001730"/>
    </source>
</evidence>
<keyword evidence="10" id="KW-0511">Multifunctional enzyme</keyword>
<comment type="similarity">
    <text evidence="5 11">Belongs to the 5'-nucleotidase family.</text>
</comment>
<reference evidence="16" key="1">
    <citation type="submission" date="2015-07" db="EMBL/GenBank/DDBJ databases">
        <title>Genome sequencing project for genomic taxonomy and phylogenomics of Bacillus-like bacteria.</title>
        <authorList>
            <person name="Liu B."/>
            <person name="Wang J."/>
            <person name="Zhu Y."/>
            <person name="Liu G."/>
            <person name="Chen Q."/>
            <person name="Chen Z."/>
            <person name="Lan J."/>
            <person name="Che J."/>
            <person name="Ge C."/>
            <person name="Shi H."/>
            <person name="Pan Z."/>
            <person name="Liu X."/>
        </authorList>
    </citation>
    <scope>NUCLEOTIDE SEQUENCE [LARGE SCALE GENOMIC DNA]</scope>
    <source>
        <strain evidence="16">DSM 9887</strain>
    </source>
</reference>
<evidence type="ECO:0000313" key="14">
    <source>
        <dbReference type="EMBL" id="GED67177.1"/>
    </source>
</evidence>
<dbReference type="PATRIC" id="fig|54915.3.peg.3606"/>
<evidence type="ECO:0000256" key="11">
    <source>
        <dbReference type="RuleBase" id="RU362119"/>
    </source>
</evidence>
<protein>
    <submittedName>
        <fullName evidence="15">2', 3'-cyclic nucleotide 2'-phosphodiesterase</fullName>
    </submittedName>
    <submittedName>
        <fullName evidence="14">2',3'-cyclic-nucleotide 2'-phosphodiesterase</fullName>
    </submittedName>
</protein>
<dbReference type="Gene3D" id="3.90.780.10">
    <property type="entry name" value="5'-Nucleotidase, C-terminal domain"/>
    <property type="match status" value="1"/>
</dbReference>
<keyword evidence="8 11" id="KW-0547">Nucleotide-binding</keyword>
<dbReference type="PRINTS" id="PR01607">
    <property type="entry name" value="APYRASEFAMLY"/>
</dbReference>
<keyword evidence="6" id="KW-0479">Metal-binding</keyword>
<accession>A0A0K9YS73</accession>
<dbReference type="InterPro" id="IPR036907">
    <property type="entry name" value="5'-Nucleotdase_C_sf"/>
</dbReference>
<dbReference type="InterPro" id="IPR004843">
    <property type="entry name" value="Calcineurin-like_PHP"/>
</dbReference>
<evidence type="ECO:0000259" key="13">
    <source>
        <dbReference type="Pfam" id="PF02872"/>
    </source>
</evidence>
<evidence type="ECO:0000256" key="5">
    <source>
        <dbReference type="ARBA" id="ARBA00006654"/>
    </source>
</evidence>
<evidence type="ECO:0000256" key="10">
    <source>
        <dbReference type="ARBA" id="ARBA00023268"/>
    </source>
</evidence>
<evidence type="ECO:0000256" key="6">
    <source>
        <dbReference type="ARBA" id="ARBA00022723"/>
    </source>
</evidence>
<dbReference type="GO" id="GO:0008254">
    <property type="term" value="F:3'-nucleotidase activity"/>
    <property type="evidence" value="ECO:0007669"/>
    <property type="project" value="UniProtKB-EC"/>
</dbReference>
<dbReference type="Gene3D" id="3.60.21.10">
    <property type="match status" value="1"/>
</dbReference>
<dbReference type="PANTHER" id="PTHR11575">
    <property type="entry name" value="5'-NUCLEOTIDASE-RELATED"/>
    <property type="match status" value="1"/>
</dbReference>
<evidence type="ECO:0000256" key="8">
    <source>
        <dbReference type="ARBA" id="ARBA00022741"/>
    </source>
</evidence>
<evidence type="ECO:0000256" key="4">
    <source>
        <dbReference type="ARBA" id="ARBA00004196"/>
    </source>
</evidence>
<reference evidence="15" key="2">
    <citation type="submission" date="2015-07" db="EMBL/GenBank/DDBJ databases">
        <title>MeaNS - Measles Nucleotide Surveillance Program.</title>
        <authorList>
            <person name="Tran T."/>
            <person name="Druce J."/>
        </authorList>
    </citation>
    <scope>NUCLEOTIDE SEQUENCE</scope>
    <source>
        <strain evidence="15">DSM 9887</strain>
    </source>
</reference>
<dbReference type="Proteomes" id="UP000319578">
    <property type="component" value="Unassembled WGS sequence"/>
</dbReference>
<reference evidence="14 17" key="3">
    <citation type="submission" date="2019-06" db="EMBL/GenBank/DDBJ databases">
        <title>Whole genome shotgun sequence of Brevibacillus reuszeri NBRC 15719.</title>
        <authorList>
            <person name="Hosoyama A."/>
            <person name="Uohara A."/>
            <person name="Ohji S."/>
            <person name="Ichikawa N."/>
        </authorList>
    </citation>
    <scope>NUCLEOTIDE SEQUENCE [LARGE SCALE GENOMIC DNA]</scope>
    <source>
        <strain evidence="14 17">NBRC 15719</strain>
    </source>
</reference>
<dbReference type="Pfam" id="PF00149">
    <property type="entry name" value="Metallophos"/>
    <property type="match status" value="1"/>
</dbReference>
<dbReference type="GO" id="GO:0046872">
    <property type="term" value="F:metal ion binding"/>
    <property type="evidence" value="ECO:0007669"/>
    <property type="project" value="UniProtKB-KW"/>
</dbReference>
<dbReference type="InterPro" id="IPR029052">
    <property type="entry name" value="Metallo-depent_PP-like"/>
</dbReference>
<keyword evidence="17" id="KW-1185">Reference proteome</keyword>
<dbReference type="SUPFAM" id="SSF56300">
    <property type="entry name" value="Metallo-dependent phosphatases"/>
    <property type="match status" value="1"/>
</dbReference>
<dbReference type="STRING" id="54915.ADS79_22385"/>
<dbReference type="AlphaFoldDB" id="A0A0K9YS73"/>
<evidence type="ECO:0000256" key="1">
    <source>
        <dbReference type="ARBA" id="ARBA00000527"/>
    </source>
</evidence>
<dbReference type="EMBL" id="BJON01000003">
    <property type="protein sequence ID" value="GED67177.1"/>
    <property type="molecule type" value="Genomic_DNA"/>
</dbReference>
<dbReference type="CDD" id="cd07410">
    <property type="entry name" value="MPP_CpdB_N"/>
    <property type="match status" value="1"/>
</dbReference>
<dbReference type="PANTHER" id="PTHR11575:SF6">
    <property type="entry name" value="2',3'-CYCLIC-NUCLEOTIDE 2'-PHOSPHODIESTERASE_3'-NUCLEOTIDASE"/>
    <property type="match status" value="1"/>
</dbReference>
<comment type="catalytic activity">
    <reaction evidence="1">
        <text>a ribonucleoside 3'-phosphate + H2O = a ribonucleoside + phosphate</text>
        <dbReference type="Rhea" id="RHEA:10144"/>
        <dbReference type="ChEBI" id="CHEBI:13197"/>
        <dbReference type="ChEBI" id="CHEBI:15377"/>
        <dbReference type="ChEBI" id="CHEBI:18254"/>
        <dbReference type="ChEBI" id="CHEBI:43474"/>
        <dbReference type="EC" id="3.1.3.6"/>
    </reaction>
</comment>
<evidence type="ECO:0000256" key="9">
    <source>
        <dbReference type="ARBA" id="ARBA00022801"/>
    </source>
</evidence>
<feature type="domain" description="5'-Nucleotidase C-terminal" evidence="13">
    <location>
        <begin position="329"/>
        <end position="488"/>
    </location>
</feature>
<keyword evidence="7" id="KW-0732">Signal</keyword>
<dbReference type="InterPro" id="IPR041827">
    <property type="entry name" value="CpdB_N"/>
</dbReference>
<dbReference type="InterPro" id="IPR006146">
    <property type="entry name" value="5'-Nucleotdase_CS"/>
</dbReference>
<sequence length="542" mass="60069">MGTAFAKRTLTILQTSDLHGSIYPISYATNEPKDVGFAKIATLIKAQREEADQLLVIDNGDLIQGTPLAYHHARLHPTDFNPMILCLNELAYDAAIIGNHEFNYGLPFLYKAIGESRFPWLCANLTNEDGEPFFGQPYLVKTYESGLTVGVLGLTTPYIPNWEQPENIAGIRFLDPVETARKWVRILREEEKVDLVIVSYHGGLERDPETGKATEALTKENQGYELCSEVPGIDVLLTGHQHRMLVSTINGVCVVQPGNEGRALGKVELSLQQCATGWEVLACEAQLLSVEGVEADTSILEMASPYEERTQGWLDQPIGRFSGDMRITEPMAVRLKDHAFIEFINRVQMDISGAPISSTALFDNTSAGFLEDVTMRDIVSNYMYPNTLVVIRVKGKDIRAALEQGAEYFALDETGEIVVSPAFLLPKPQHYNYDMWEGIEYQINVAKPIGARVVTLTQNGVPLDMEAEYDVVMNNYRAGGGGNYTMFQNKPVVKEIAIDVSELLATYILEKKVVEATVNGNWEVVKGQGAVKRGRSSLGKPR</sequence>
<dbReference type="SUPFAM" id="SSF55816">
    <property type="entry name" value="5'-nucleotidase (syn. UDP-sugar hydrolase), C-terminal domain"/>
    <property type="match status" value="1"/>
</dbReference>
<evidence type="ECO:0000313" key="16">
    <source>
        <dbReference type="Proteomes" id="UP000036834"/>
    </source>
</evidence>
<keyword evidence="9 11" id="KW-0378">Hydrolase</keyword>
<feature type="domain" description="Calcineurin-like phosphoesterase" evidence="12">
    <location>
        <begin position="11"/>
        <end position="243"/>
    </location>
</feature>
<dbReference type="GO" id="GO:0009166">
    <property type="term" value="P:nucleotide catabolic process"/>
    <property type="evidence" value="ECO:0007669"/>
    <property type="project" value="InterPro"/>
</dbReference>
<dbReference type="Pfam" id="PF02872">
    <property type="entry name" value="5_nucleotid_C"/>
    <property type="match status" value="1"/>
</dbReference>
<comment type="catalytic activity">
    <reaction evidence="2">
        <text>a nucleoside 2',3'-cyclic phosphate + H2O = a nucleoside 3'-phosphate + H(+)</text>
        <dbReference type="Rhea" id="RHEA:19621"/>
        <dbReference type="ChEBI" id="CHEBI:15377"/>
        <dbReference type="ChEBI" id="CHEBI:15378"/>
        <dbReference type="ChEBI" id="CHEBI:66949"/>
        <dbReference type="ChEBI" id="CHEBI:66954"/>
        <dbReference type="EC" id="3.1.4.16"/>
    </reaction>
</comment>
<dbReference type="PROSITE" id="PS00786">
    <property type="entry name" value="5_NUCLEOTIDASE_2"/>
    <property type="match status" value="1"/>
</dbReference>
<dbReference type="RefSeq" id="WP_049740560.1">
    <property type="nucleotide sequence ID" value="NZ_BJON01000003.1"/>
</dbReference>
<comment type="cofactor">
    <cofactor evidence="3">
        <name>a divalent metal cation</name>
        <dbReference type="ChEBI" id="CHEBI:60240"/>
    </cofactor>
</comment>
<gene>
    <name evidence="15" type="ORF">ADS79_22385</name>
    <name evidence="14" type="ORF">BRE01_08790</name>
</gene>
<dbReference type="GO" id="GO:0000166">
    <property type="term" value="F:nucleotide binding"/>
    <property type="evidence" value="ECO:0007669"/>
    <property type="project" value="UniProtKB-KW"/>
</dbReference>
<evidence type="ECO:0000313" key="17">
    <source>
        <dbReference type="Proteomes" id="UP000319578"/>
    </source>
</evidence>
<name>A0A0K9YS73_9BACL</name>
<comment type="caution">
    <text evidence="15">The sequence shown here is derived from an EMBL/GenBank/DDBJ whole genome shotgun (WGS) entry which is preliminary data.</text>
</comment>
<comment type="subcellular location">
    <subcellularLocation>
        <location evidence="4">Cell envelope</location>
    </subcellularLocation>
</comment>
<dbReference type="InterPro" id="IPR006179">
    <property type="entry name" value="5_nucleotidase/apyrase"/>
</dbReference>
<dbReference type="GO" id="GO:0030288">
    <property type="term" value="C:outer membrane-bounded periplasmic space"/>
    <property type="evidence" value="ECO:0007669"/>
    <property type="project" value="TreeGrafter"/>
</dbReference>